<dbReference type="EMBL" id="HBUF01210169">
    <property type="protein sequence ID" value="CAG6665314.1"/>
    <property type="molecule type" value="Transcribed_RNA"/>
</dbReference>
<dbReference type="AlphaFoldDB" id="A0A8D9DSH6"/>
<proteinExistence type="predicted"/>
<dbReference type="EMBL" id="HBUF01376154">
    <property type="protein sequence ID" value="CAG6728398.1"/>
    <property type="molecule type" value="Transcribed_RNA"/>
</dbReference>
<sequence>MNITLTYCTRKVDYFLECIRSRSDGDYFSTGNRTRVKVYLILYTLLLFIKKKSYILCILSNYFKLRFFSHQHYQSFGPFLHSIVGITQLIGKSLNSFVLHTNAIDKRNRYRTEINIVFFPRLCTNFQI</sequence>
<reference evidence="1" key="1">
    <citation type="submission" date="2021-05" db="EMBL/GenBank/DDBJ databases">
        <authorList>
            <person name="Alioto T."/>
            <person name="Alioto T."/>
            <person name="Gomez Garrido J."/>
        </authorList>
    </citation>
    <scope>NUCLEOTIDE SEQUENCE</scope>
</reference>
<protein>
    <submittedName>
        <fullName evidence="1">Uncharacterized protein</fullName>
    </submittedName>
</protein>
<name>A0A8D9DSH6_9HEMI</name>
<evidence type="ECO:0000313" key="1">
    <source>
        <dbReference type="EMBL" id="CAG6728398.1"/>
    </source>
</evidence>
<organism evidence="1">
    <name type="scientific">Cacopsylla melanoneura</name>
    <dbReference type="NCBI Taxonomy" id="428564"/>
    <lineage>
        <taxon>Eukaryota</taxon>
        <taxon>Metazoa</taxon>
        <taxon>Ecdysozoa</taxon>
        <taxon>Arthropoda</taxon>
        <taxon>Hexapoda</taxon>
        <taxon>Insecta</taxon>
        <taxon>Pterygota</taxon>
        <taxon>Neoptera</taxon>
        <taxon>Paraneoptera</taxon>
        <taxon>Hemiptera</taxon>
        <taxon>Sternorrhyncha</taxon>
        <taxon>Psylloidea</taxon>
        <taxon>Psyllidae</taxon>
        <taxon>Psyllinae</taxon>
        <taxon>Cacopsylla</taxon>
    </lineage>
</organism>
<accession>A0A8D9DSH6</accession>